<protein>
    <submittedName>
        <fullName evidence="1">Uncharacterized protein</fullName>
    </submittedName>
</protein>
<accession>A0ABU1FLC3</accession>
<evidence type="ECO:0000313" key="1">
    <source>
        <dbReference type="EMBL" id="MDR5692100.1"/>
    </source>
</evidence>
<dbReference type="RefSeq" id="WP_310520639.1">
    <property type="nucleotide sequence ID" value="NZ_BAABBS010000002.1"/>
</dbReference>
<dbReference type="EMBL" id="JAVKGS010000002">
    <property type="protein sequence ID" value="MDR5692100.1"/>
    <property type="molecule type" value="Genomic_DNA"/>
</dbReference>
<keyword evidence="2" id="KW-1185">Reference proteome</keyword>
<reference evidence="2" key="1">
    <citation type="submission" date="2023-07" db="EMBL/GenBank/DDBJ databases">
        <title>Description of three actinobacteria isolated from air of manufacturing shop in a pharmaceutical factory.</title>
        <authorList>
            <person name="Zhang D.-F."/>
        </authorList>
    </citation>
    <scope>NUCLEOTIDE SEQUENCE [LARGE SCALE GENOMIC DNA]</scope>
    <source>
        <strain evidence="2">CCTCC AB 2011122</strain>
    </source>
</reference>
<dbReference type="Proteomes" id="UP001260072">
    <property type="component" value="Unassembled WGS sequence"/>
</dbReference>
<gene>
    <name evidence="1" type="ORF">RH861_08490</name>
</gene>
<comment type="caution">
    <text evidence="1">The sequence shown here is derived from an EMBL/GenBank/DDBJ whole genome shotgun (WGS) entry which is preliminary data.</text>
</comment>
<sequence>MTDTQHADRCTARMPDPFPAMLAALDRFDAHLAEFERAAGEEARAS</sequence>
<proteinExistence type="predicted"/>
<name>A0ABU1FLC3_9MICO</name>
<evidence type="ECO:0000313" key="2">
    <source>
        <dbReference type="Proteomes" id="UP001260072"/>
    </source>
</evidence>
<organism evidence="1 2">
    <name type="scientific">Agromyces indicus</name>
    <dbReference type="NCBI Taxonomy" id="758919"/>
    <lineage>
        <taxon>Bacteria</taxon>
        <taxon>Bacillati</taxon>
        <taxon>Actinomycetota</taxon>
        <taxon>Actinomycetes</taxon>
        <taxon>Micrococcales</taxon>
        <taxon>Microbacteriaceae</taxon>
        <taxon>Agromyces</taxon>
    </lineage>
</organism>